<dbReference type="Proteomes" id="UP000675554">
    <property type="component" value="Unassembled WGS sequence"/>
</dbReference>
<keyword evidence="5" id="KW-1185">Reference proteome</keyword>
<dbReference type="InterPro" id="IPR026870">
    <property type="entry name" value="Zinc_ribbon_dom"/>
</dbReference>
<feature type="region of interest" description="Disordered" evidence="1">
    <location>
        <begin position="1"/>
        <end position="28"/>
    </location>
</feature>
<feature type="transmembrane region" description="Helical" evidence="2">
    <location>
        <begin position="80"/>
        <end position="101"/>
    </location>
</feature>
<protein>
    <submittedName>
        <fullName evidence="4">Zinc ribbon domain-containing protein</fullName>
    </submittedName>
</protein>
<reference evidence="4" key="1">
    <citation type="submission" date="2021-04" db="EMBL/GenBank/DDBJ databases">
        <title>Sequencing of actinobacteria type strains.</title>
        <authorList>
            <person name="Nguyen G.-S."/>
            <person name="Wentzel A."/>
        </authorList>
    </citation>
    <scope>NUCLEOTIDE SEQUENCE</scope>
    <source>
        <strain evidence="4">DSM 42095</strain>
    </source>
</reference>
<evidence type="ECO:0000313" key="5">
    <source>
        <dbReference type="Proteomes" id="UP000675554"/>
    </source>
</evidence>
<sequence length="257" mass="27843">MAPVRPAKPVTARPVVRRSADEEALDGPPCPKCGTPNPPGRRFCRRCAAPLDPAATVEELPWWRKRWPFRRRVRAGSGDALRRTLLLLLVVALLAAGFYLLPFGRTAVEDVRDKLSGASAISPTDVSASAAVKGHPASAATDGLTNRYWGAPRTGESVTFTFRAPFRLVNLVVHTGASKSAQDFRKQARPTELDLVATDADGKTHRQKVTLNDKPGPQTVTTRLSDVVKVRLVPRVAAGEGTGRHLALGEVEFFKRG</sequence>
<proteinExistence type="predicted"/>
<organism evidence="4 5">
    <name type="scientific">Streptomyces daliensis</name>
    <dbReference type="NCBI Taxonomy" id="299421"/>
    <lineage>
        <taxon>Bacteria</taxon>
        <taxon>Bacillati</taxon>
        <taxon>Actinomycetota</taxon>
        <taxon>Actinomycetes</taxon>
        <taxon>Kitasatosporales</taxon>
        <taxon>Streptomycetaceae</taxon>
        <taxon>Streptomyces</taxon>
    </lineage>
</organism>
<dbReference type="Pfam" id="PF13240">
    <property type="entry name" value="Zn_Ribbon_1"/>
    <property type="match status" value="1"/>
</dbReference>
<dbReference type="EMBL" id="JAGSMN010000337">
    <property type="protein sequence ID" value="MBR7674400.1"/>
    <property type="molecule type" value="Genomic_DNA"/>
</dbReference>
<evidence type="ECO:0000256" key="1">
    <source>
        <dbReference type="SAM" id="MobiDB-lite"/>
    </source>
</evidence>
<dbReference type="InterPro" id="IPR038587">
    <property type="entry name" value="Ribosomal_eL40_sf"/>
</dbReference>
<dbReference type="InterPro" id="IPR057561">
    <property type="entry name" value="NADase_transloc"/>
</dbReference>
<accession>A0A8T4ISG8</accession>
<keyword evidence="2" id="KW-0472">Membrane</keyword>
<dbReference type="Gene3D" id="4.10.1060.50">
    <property type="match status" value="1"/>
</dbReference>
<dbReference type="Gene3D" id="2.60.120.260">
    <property type="entry name" value="Galactose-binding domain-like"/>
    <property type="match status" value="1"/>
</dbReference>
<comment type="caution">
    <text evidence="4">The sequence shown here is derived from an EMBL/GenBank/DDBJ whole genome shotgun (WGS) entry which is preliminary data.</text>
</comment>
<evidence type="ECO:0000256" key="2">
    <source>
        <dbReference type="SAM" id="Phobius"/>
    </source>
</evidence>
<feature type="domain" description="Zinc-ribbon" evidence="3">
    <location>
        <begin position="30"/>
        <end position="51"/>
    </location>
</feature>
<keyword evidence="2" id="KW-0812">Transmembrane</keyword>
<evidence type="ECO:0000259" key="3">
    <source>
        <dbReference type="Pfam" id="PF13240"/>
    </source>
</evidence>
<evidence type="ECO:0000313" key="4">
    <source>
        <dbReference type="EMBL" id="MBR7674400.1"/>
    </source>
</evidence>
<dbReference type="NCBIfam" id="NF047619">
    <property type="entry name" value="NADase_discoid"/>
    <property type="match status" value="1"/>
</dbReference>
<dbReference type="AlphaFoldDB" id="A0A8T4ISG8"/>
<name>A0A8T4ISG8_9ACTN</name>
<keyword evidence="2" id="KW-1133">Transmembrane helix</keyword>
<gene>
    <name evidence="4" type="ORF">KDA82_15505</name>
</gene>